<proteinExistence type="inferred from homology"/>
<organism evidence="7 8">
    <name type="scientific">Tilletia horrida</name>
    <dbReference type="NCBI Taxonomy" id="155126"/>
    <lineage>
        <taxon>Eukaryota</taxon>
        <taxon>Fungi</taxon>
        <taxon>Dikarya</taxon>
        <taxon>Basidiomycota</taxon>
        <taxon>Ustilaginomycotina</taxon>
        <taxon>Exobasidiomycetes</taxon>
        <taxon>Tilletiales</taxon>
        <taxon>Tilletiaceae</taxon>
        <taxon>Tilletia</taxon>
    </lineage>
</organism>
<gene>
    <name evidence="7" type="ORF">OC842_004247</name>
</gene>
<dbReference type="PANTHER" id="PTHR10953">
    <property type="entry name" value="UBIQUITIN-ACTIVATING ENZYME E1"/>
    <property type="match status" value="1"/>
</dbReference>
<keyword evidence="8" id="KW-1185">Reference proteome</keyword>
<evidence type="ECO:0000256" key="3">
    <source>
        <dbReference type="ARBA" id="ARBA00015407"/>
    </source>
</evidence>
<dbReference type="InterPro" id="IPR045886">
    <property type="entry name" value="ThiF/MoeB/HesA"/>
</dbReference>
<dbReference type="EMBL" id="JAPDMQ010000244">
    <property type="protein sequence ID" value="KAK0529411.1"/>
    <property type="molecule type" value="Genomic_DNA"/>
</dbReference>
<accession>A0AAN6GBF8</accession>
<evidence type="ECO:0000313" key="7">
    <source>
        <dbReference type="EMBL" id="KAK0529411.1"/>
    </source>
</evidence>
<dbReference type="GO" id="GO:0005737">
    <property type="term" value="C:cytoplasm"/>
    <property type="evidence" value="ECO:0007669"/>
    <property type="project" value="TreeGrafter"/>
</dbReference>
<protein>
    <recommendedName>
        <fullName evidence="3">NEDD8-activating enzyme E1 regulatory subunit</fullName>
    </recommendedName>
</protein>
<evidence type="ECO:0000256" key="1">
    <source>
        <dbReference type="ARBA" id="ARBA00005032"/>
    </source>
</evidence>
<feature type="region of interest" description="Disordered" evidence="5">
    <location>
        <begin position="516"/>
        <end position="625"/>
    </location>
</feature>
<dbReference type="AlphaFoldDB" id="A0AAN6GBF8"/>
<dbReference type="FunFam" id="3.40.50.720:FF:000475">
    <property type="entry name" value="NEDD8-activating enzyme E1 regulatory subunit"/>
    <property type="match status" value="1"/>
</dbReference>
<sequence length="759" mass="79674">MSSIKLPQDTTAVEAAAAASVEATTSAASAHVVVRPDAHTQRFDRQLRLWASSGQRSLESASILVLGATALGAHILKNLVLPGIGRFTILDANLVTQEDLASNFFLEPDTLGKSRGAEVTKCLLELNPNVKGEAVVSHPAHVLAADPSYFTSAENNFSLIIAANQPASLVLPLADLCASAKDGLGIPLMLVRSSGMVGEIKLQVREHPVIETHPASLVDLRLTAPFPELEAFAASVNFQTTDTMEFAHIPFVVLLLRKLAEWRQSHGGALPVSSDRKAFLETVNALRQQAGDADQENIDEAVSSLTQHIWGPLGRPPLPSKVRCLLDDPKCAGVDKQSSNFWLLIRALKSFVEAPAPDPSQPSSTSALPGGGGLLPLPGSLPDMKASSSGYVALQTVYRRKALQDLANFQAHLTAVLASVGLEAGVIPTEEVESFVKHAAYVELIRGRTERESREQPAKAVYAQAFEDPINPISMPHHLAFLAADRFYAMHSRWPGSDSIFSAIVSSSGVLLSDDPANGPGFVNPAQPPHNAHGDKGPASALSSFPPAAAATASSSIAQTVEAARGSGSPSHPTAGPAAGDTEEMVNENDRRTFKRARGLDPLAASPTPTSGGNGSANGSAAAATRDVDMVDAESVVVGAKAGAGAGESNGWADAANDDVSVEADVEALVKEARAVCIEVGLLDGSGAESEWEQEHWERVEQACEEMTRSGHADLPSTAALLGGVAAQEAIKLVTRQYIPLDNLCVYDGIKGAIGAYRV</sequence>
<evidence type="ECO:0000256" key="4">
    <source>
        <dbReference type="ARBA" id="ARBA00022786"/>
    </source>
</evidence>
<keyword evidence="4" id="KW-0833">Ubl conjugation pathway</keyword>
<feature type="compositionally biased region" description="Low complexity" evidence="5">
    <location>
        <begin position="538"/>
        <end position="558"/>
    </location>
</feature>
<dbReference type="GO" id="GO:0019781">
    <property type="term" value="F:NEDD8 activating enzyme activity"/>
    <property type="evidence" value="ECO:0007669"/>
    <property type="project" value="TreeGrafter"/>
</dbReference>
<reference evidence="7" key="1">
    <citation type="journal article" date="2023" name="PhytoFront">
        <title>Draft Genome Resources of Seven Strains of Tilletia horrida, Causal Agent of Kernel Smut of Rice.</title>
        <authorList>
            <person name="Khanal S."/>
            <person name="Antony Babu S."/>
            <person name="Zhou X.G."/>
        </authorList>
    </citation>
    <scope>NUCLEOTIDE SEQUENCE</scope>
    <source>
        <strain evidence="7">TX3</strain>
    </source>
</reference>
<feature type="region of interest" description="Disordered" evidence="5">
    <location>
        <begin position="355"/>
        <end position="379"/>
    </location>
</feature>
<evidence type="ECO:0000256" key="5">
    <source>
        <dbReference type="SAM" id="MobiDB-lite"/>
    </source>
</evidence>
<name>A0AAN6GBF8_9BASI</name>
<dbReference type="Gene3D" id="3.40.50.720">
    <property type="entry name" value="NAD(P)-binding Rossmann-like Domain"/>
    <property type="match status" value="2"/>
</dbReference>
<feature type="domain" description="THIF-type NAD/FAD binding fold" evidence="6">
    <location>
        <begin position="44"/>
        <end position="752"/>
    </location>
</feature>
<dbReference type="PANTHER" id="PTHR10953:SF29">
    <property type="entry name" value="NEDD8-ACTIVATING ENZYME E1 REGULATORY SUBUNIT"/>
    <property type="match status" value="1"/>
</dbReference>
<evidence type="ECO:0000313" key="8">
    <source>
        <dbReference type="Proteomes" id="UP001176521"/>
    </source>
</evidence>
<evidence type="ECO:0000259" key="6">
    <source>
        <dbReference type="Pfam" id="PF00899"/>
    </source>
</evidence>
<comment type="caution">
    <text evidence="7">The sequence shown here is derived from an EMBL/GenBank/DDBJ whole genome shotgun (WGS) entry which is preliminary data.</text>
</comment>
<dbReference type="SUPFAM" id="SSF69572">
    <property type="entry name" value="Activating enzymes of the ubiquitin-like proteins"/>
    <property type="match status" value="2"/>
</dbReference>
<evidence type="ECO:0000256" key="2">
    <source>
        <dbReference type="ARBA" id="ARBA00006868"/>
    </source>
</evidence>
<dbReference type="InterPro" id="IPR000594">
    <property type="entry name" value="ThiF_NAD_FAD-bd"/>
</dbReference>
<dbReference type="Proteomes" id="UP001176521">
    <property type="component" value="Unassembled WGS sequence"/>
</dbReference>
<dbReference type="Pfam" id="PF00899">
    <property type="entry name" value="ThiF"/>
    <property type="match status" value="1"/>
</dbReference>
<comment type="pathway">
    <text evidence="1">Protein modification; protein neddylation.</text>
</comment>
<dbReference type="GO" id="GO:0045116">
    <property type="term" value="P:protein neddylation"/>
    <property type="evidence" value="ECO:0007669"/>
    <property type="project" value="TreeGrafter"/>
</dbReference>
<dbReference type="InterPro" id="IPR035985">
    <property type="entry name" value="Ubiquitin-activating_enz"/>
</dbReference>
<comment type="similarity">
    <text evidence="2">Belongs to the ubiquitin-activating E1 family. ULA1 subfamily.</text>
</comment>